<keyword evidence="2" id="KW-1185">Reference proteome</keyword>
<dbReference type="EMBL" id="RJJQ01000007">
    <property type="protein sequence ID" value="RNI22835.1"/>
    <property type="molecule type" value="Genomic_DNA"/>
</dbReference>
<proteinExistence type="predicted"/>
<dbReference type="OrthoDB" id="5188445at2"/>
<dbReference type="Proteomes" id="UP000271678">
    <property type="component" value="Unassembled WGS sequence"/>
</dbReference>
<sequence>MTISPESTRPIRTESDLFDRWEDLMGDDGFERRSLWLIFLDEEGQQSNLLVPIDDLPMLPAQRDVQAIADLVGRVHEEIGVAQVPMLLSRPGPTEMTEGDRRWAGALTMAMRDRHPRWPIHLATRGRIQVFAGDDLLGALAS</sequence>
<accession>A0A3M9MCB1</accession>
<evidence type="ECO:0000313" key="2">
    <source>
        <dbReference type="Proteomes" id="UP000271678"/>
    </source>
</evidence>
<comment type="caution">
    <text evidence="1">The sequence shown here is derived from an EMBL/GenBank/DDBJ whole genome shotgun (WGS) entry which is preliminary data.</text>
</comment>
<evidence type="ECO:0000313" key="1">
    <source>
        <dbReference type="EMBL" id="RNI22835.1"/>
    </source>
</evidence>
<gene>
    <name evidence="1" type="ORF">EFY87_08465</name>
</gene>
<dbReference type="AlphaFoldDB" id="A0A3M9MCB1"/>
<dbReference type="RefSeq" id="WP_123271035.1">
    <property type="nucleotide sequence ID" value="NZ_RJJQ01000007.1"/>
</dbReference>
<organism evidence="1 2">
    <name type="scientific">Flexivirga caeni</name>
    <dbReference type="NCBI Taxonomy" id="2294115"/>
    <lineage>
        <taxon>Bacteria</taxon>
        <taxon>Bacillati</taxon>
        <taxon>Actinomycetota</taxon>
        <taxon>Actinomycetes</taxon>
        <taxon>Micrococcales</taxon>
        <taxon>Dermacoccaceae</taxon>
        <taxon>Flexivirga</taxon>
    </lineage>
</organism>
<name>A0A3M9MCB1_9MICO</name>
<protein>
    <submittedName>
        <fullName evidence="1">Uncharacterized protein</fullName>
    </submittedName>
</protein>
<reference evidence="1 2" key="1">
    <citation type="submission" date="2018-11" db="EMBL/GenBank/DDBJ databases">
        <title>Draft genome of Simplicispira Flexivirga sp. BO-16.</title>
        <authorList>
            <person name="Im W.T."/>
        </authorList>
    </citation>
    <scope>NUCLEOTIDE SEQUENCE [LARGE SCALE GENOMIC DNA]</scope>
    <source>
        <strain evidence="1 2">BO-16</strain>
    </source>
</reference>